<evidence type="ECO:0000256" key="7">
    <source>
        <dbReference type="ARBA" id="ARBA00023306"/>
    </source>
</evidence>
<feature type="compositionally biased region" description="Basic and acidic residues" evidence="9">
    <location>
        <begin position="1"/>
        <end position="11"/>
    </location>
</feature>
<dbReference type="AlphaFoldDB" id="A0A917JHC5"/>
<keyword evidence="4 8" id="KW-0812">Transmembrane</keyword>
<comment type="caution">
    <text evidence="11">The sequence shown here is derived from an EMBL/GenBank/DDBJ whole genome shotgun (WGS) entry which is preliminary data.</text>
</comment>
<feature type="compositionally biased region" description="Acidic residues" evidence="9">
    <location>
        <begin position="13"/>
        <end position="26"/>
    </location>
</feature>
<evidence type="ECO:0000256" key="9">
    <source>
        <dbReference type="SAM" id="MobiDB-lite"/>
    </source>
</evidence>
<reference evidence="11" key="2">
    <citation type="submission" date="2020-09" db="EMBL/GenBank/DDBJ databases">
        <authorList>
            <person name="Sun Q."/>
            <person name="Sedlacek I."/>
        </authorList>
    </citation>
    <scope>NUCLEOTIDE SEQUENCE</scope>
    <source>
        <strain evidence="11">CCM 8433</strain>
    </source>
</reference>
<feature type="domain" description="POTRA" evidence="10">
    <location>
        <begin position="93"/>
        <end position="164"/>
    </location>
</feature>
<comment type="function">
    <text evidence="8">Cell division protein that may be involved in stabilizing or promoting the assembly of the division complex.</text>
</comment>
<comment type="similarity">
    <text evidence="8">Belongs to the FtsQ/DivIB family. DivIB subfamily.</text>
</comment>
<dbReference type="GO" id="GO:0005886">
    <property type="term" value="C:plasma membrane"/>
    <property type="evidence" value="ECO:0007669"/>
    <property type="project" value="UniProtKB-SubCell"/>
</dbReference>
<accession>A0A917JHC5</accession>
<keyword evidence="5 8" id="KW-1133">Transmembrane helix</keyword>
<organism evidence="11 12">
    <name type="scientific">Enterococcus alcedinis</name>
    <dbReference type="NCBI Taxonomy" id="1274384"/>
    <lineage>
        <taxon>Bacteria</taxon>
        <taxon>Bacillati</taxon>
        <taxon>Bacillota</taxon>
        <taxon>Bacilli</taxon>
        <taxon>Lactobacillales</taxon>
        <taxon>Enterococcaceae</taxon>
        <taxon>Enterococcus</taxon>
    </lineage>
</organism>
<keyword evidence="7 8" id="KW-0131">Cell cycle</keyword>
<evidence type="ECO:0000259" key="10">
    <source>
        <dbReference type="PROSITE" id="PS51779"/>
    </source>
</evidence>
<dbReference type="InterPro" id="IPR005548">
    <property type="entry name" value="Cell_div_FtsQ/DivIB_C"/>
</dbReference>
<sequence length="307" mass="35356">MESEKQKKVLEEPITEDEVIEESEDDAPVKEVVDSLDTTEEEESDDDNVLSFSKKLPHLQAYRDKKLRKRLLLLVLIFVVPLFGSVYYISPLSNLSKVEVGKVSRVTPKSILASADLKVGERLWPQFFKRQEIAAKVTQANPRIKKTTISLENWNQLVIQIKEYEEVAYLVKGNHYLPILENGSIVQEPIKKIENHHIILEGFSKETMILDTLKAYAQLPVEIQDSISQIKLSPSKKNDELLTLFMNDGNQVFVNISDFSKQMKYYLQVAKEMKEKGIIDMEVGIYTYPYAEKEEEMTENSQTDESF</sequence>
<keyword evidence="2 8" id="KW-1003">Cell membrane</keyword>
<evidence type="ECO:0000256" key="4">
    <source>
        <dbReference type="ARBA" id="ARBA00022692"/>
    </source>
</evidence>
<evidence type="ECO:0000256" key="8">
    <source>
        <dbReference type="HAMAP-Rule" id="MF_00912"/>
    </source>
</evidence>
<dbReference type="PANTHER" id="PTHR37820:SF1">
    <property type="entry name" value="CELL DIVISION PROTEIN FTSQ"/>
    <property type="match status" value="1"/>
</dbReference>
<evidence type="ECO:0000256" key="2">
    <source>
        <dbReference type="ARBA" id="ARBA00022475"/>
    </source>
</evidence>
<keyword evidence="12" id="KW-1185">Reference proteome</keyword>
<evidence type="ECO:0000256" key="6">
    <source>
        <dbReference type="ARBA" id="ARBA00023136"/>
    </source>
</evidence>
<keyword evidence="6 8" id="KW-0472">Membrane</keyword>
<feature type="region of interest" description="Disordered" evidence="9">
    <location>
        <begin position="1"/>
        <end position="31"/>
    </location>
</feature>
<gene>
    <name evidence="11" type="primary">ftsQ</name>
    <name evidence="8" type="synonym">divIB</name>
    <name evidence="11" type="ORF">GCM10011482_15190</name>
</gene>
<dbReference type="InterPro" id="IPR050487">
    <property type="entry name" value="FtsQ_DivIB"/>
</dbReference>
<reference evidence="11" key="1">
    <citation type="journal article" date="2014" name="Int. J. Syst. Evol. Microbiol.">
        <title>Complete genome sequence of Corynebacterium casei LMG S-19264T (=DSM 44701T), isolated from a smear-ripened cheese.</title>
        <authorList>
            <consortium name="US DOE Joint Genome Institute (JGI-PGF)"/>
            <person name="Walter F."/>
            <person name="Albersmeier A."/>
            <person name="Kalinowski J."/>
            <person name="Ruckert C."/>
        </authorList>
    </citation>
    <scope>NUCLEOTIDE SEQUENCE</scope>
    <source>
        <strain evidence="11">CCM 8433</strain>
    </source>
</reference>
<dbReference type="PANTHER" id="PTHR37820">
    <property type="entry name" value="CELL DIVISION PROTEIN DIVIB"/>
    <property type="match status" value="1"/>
</dbReference>
<dbReference type="InterPro" id="IPR013685">
    <property type="entry name" value="POTRA_FtsQ_type"/>
</dbReference>
<name>A0A917JHC5_9ENTE</name>
<dbReference type="Pfam" id="PF03799">
    <property type="entry name" value="FtsQ_DivIB_C"/>
    <property type="match status" value="1"/>
</dbReference>
<dbReference type="Gene3D" id="3.40.50.10960">
    <property type="match status" value="1"/>
</dbReference>
<dbReference type="PROSITE" id="PS51779">
    <property type="entry name" value="POTRA"/>
    <property type="match status" value="1"/>
</dbReference>
<comment type="subcellular location">
    <subcellularLocation>
        <location evidence="8">Cell membrane</location>
        <topology evidence="8">Single-pass type II membrane protein</topology>
    </subcellularLocation>
    <subcellularLocation>
        <location evidence="1">Membrane</location>
    </subcellularLocation>
    <text evidence="8">Localizes to the division septum.</text>
</comment>
<dbReference type="InterPro" id="IPR034746">
    <property type="entry name" value="POTRA"/>
</dbReference>
<dbReference type="InterPro" id="IPR026580">
    <property type="entry name" value="DivIB"/>
</dbReference>
<dbReference type="EMBL" id="BMDT01000006">
    <property type="protein sequence ID" value="GGI65865.1"/>
    <property type="molecule type" value="Genomic_DNA"/>
</dbReference>
<dbReference type="GO" id="GO:0032153">
    <property type="term" value="C:cell division site"/>
    <property type="evidence" value="ECO:0007669"/>
    <property type="project" value="UniProtKB-UniRule"/>
</dbReference>
<dbReference type="Proteomes" id="UP000622610">
    <property type="component" value="Unassembled WGS sequence"/>
</dbReference>
<evidence type="ECO:0000256" key="1">
    <source>
        <dbReference type="ARBA" id="ARBA00004370"/>
    </source>
</evidence>
<dbReference type="HAMAP" id="MF_00912">
    <property type="entry name" value="DivIB"/>
    <property type="match status" value="1"/>
</dbReference>
<evidence type="ECO:0000256" key="3">
    <source>
        <dbReference type="ARBA" id="ARBA00022618"/>
    </source>
</evidence>
<feature type="transmembrane region" description="Helical" evidence="8">
    <location>
        <begin position="71"/>
        <end position="89"/>
    </location>
</feature>
<protein>
    <recommendedName>
        <fullName evidence="8">Cell division protein DivIB</fullName>
    </recommendedName>
</protein>
<evidence type="ECO:0000313" key="11">
    <source>
        <dbReference type="EMBL" id="GGI65865.1"/>
    </source>
</evidence>
<dbReference type="GO" id="GO:0043093">
    <property type="term" value="P:FtsZ-dependent cytokinesis"/>
    <property type="evidence" value="ECO:0007669"/>
    <property type="project" value="UniProtKB-UniRule"/>
</dbReference>
<dbReference type="Pfam" id="PF08478">
    <property type="entry name" value="POTRA_1"/>
    <property type="match status" value="1"/>
</dbReference>
<evidence type="ECO:0000256" key="5">
    <source>
        <dbReference type="ARBA" id="ARBA00022989"/>
    </source>
</evidence>
<proteinExistence type="inferred from homology"/>
<evidence type="ECO:0000313" key="12">
    <source>
        <dbReference type="Proteomes" id="UP000622610"/>
    </source>
</evidence>
<keyword evidence="3 8" id="KW-0132">Cell division</keyword>